<dbReference type="KEGG" id="cgk:CGERO_08050"/>
<dbReference type="PANTHER" id="PTHR30290:SF38">
    <property type="entry name" value="D,D-DIPEPTIDE-BINDING PERIPLASMIC PROTEIN DDPA-RELATED"/>
    <property type="match status" value="1"/>
</dbReference>
<feature type="signal peptide" evidence="2">
    <location>
        <begin position="1"/>
        <end position="21"/>
    </location>
</feature>
<evidence type="ECO:0000313" key="4">
    <source>
        <dbReference type="EMBL" id="AZA11907.1"/>
    </source>
</evidence>
<evidence type="ECO:0000256" key="1">
    <source>
        <dbReference type="ARBA" id="ARBA00022729"/>
    </source>
</evidence>
<dbReference type="InterPro" id="IPR000914">
    <property type="entry name" value="SBP_5_dom"/>
</dbReference>
<dbReference type="OrthoDB" id="9796817at2"/>
<organism evidence="4 5">
    <name type="scientific">Corynebacterium gerontici</name>
    <dbReference type="NCBI Taxonomy" id="2079234"/>
    <lineage>
        <taxon>Bacteria</taxon>
        <taxon>Bacillati</taxon>
        <taxon>Actinomycetota</taxon>
        <taxon>Actinomycetes</taxon>
        <taxon>Mycobacteriales</taxon>
        <taxon>Corynebacteriaceae</taxon>
        <taxon>Corynebacterium</taxon>
    </lineage>
</organism>
<dbReference type="EMBL" id="CP033897">
    <property type="protein sequence ID" value="AZA11907.1"/>
    <property type="molecule type" value="Genomic_DNA"/>
</dbReference>
<dbReference type="PIRSF" id="PIRSF002741">
    <property type="entry name" value="MppA"/>
    <property type="match status" value="1"/>
</dbReference>
<dbReference type="Gene3D" id="3.40.190.10">
    <property type="entry name" value="Periplasmic binding protein-like II"/>
    <property type="match status" value="1"/>
</dbReference>
<dbReference type="GO" id="GO:0042597">
    <property type="term" value="C:periplasmic space"/>
    <property type="evidence" value="ECO:0007669"/>
    <property type="project" value="UniProtKB-ARBA"/>
</dbReference>
<gene>
    <name evidence="4" type="primary">hbpA1</name>
    <name evidence="4" type="ORF">CGERO_08050</name>
</gene>
<dbReference type="GO" id="GO:0015833">
    <property type="term" value="P:peptide transport"/>
    <property type="evidence" value="ECO:0007669"/>
    <property type="project" value="TreeGrafter"/>
</dbReference>
<dbReference type="InterPro" id="IPR039424">
    <property type="entry name" value="SBP_5"/>
</dbReference>
<dbReference type="SUPFAM" id="SSF53850">
    <property type="entry name" value="Periplasmic binding protein-like II"/>
    <property type="match status" value="1"/>
</dbReference>
<dbReference type="InterPro" id="IPR030678">
    <property type="entry name" value="Peptide/Ni-bd"/>
</dbReference>
<name>A0A3G6J1N0_9CORY</name>
<sequence precursor="true">MPKTRRTLVALLLSSTITACSAGHTATQSSEYSADEPGTVVIGLSTAPASLDFTTTAGAAIPQALMGNVYEGLVRINQAGRIEASLAQSWDISPDGTQYTFHLREGVRFSNGKLFDASSAKFSIDRVQSDAWTNGLKKHMDVVRSTEALDDHTLRVTLKRRSNSWLWDMGTLVGAMMHPSAVDLLDTQPVGTGPYQVERWAVGESLALKARSDYWGSHPSNERAVLRYFSDPTTLSNAVRSHQVNAVVGLQSPELLDSLRADPNLDVEVGTTNGEVLLSMNNQRAPFSDIRVRQAVMYGVDRQAIIDTTWEGFGVDTGGVPAPPTDPWFYQSDRYPFDPQRARALMEEAGAVGTNVTISVPTLPYATAASELLYSQLSDIGFNVTLESTEFPAVWLSKVLKGQDYDLSLIAHVEARDIPTLFGTPGYYLGYEDARTEAILDQADTVPPEEYVSTMRAAVKRIMEQAAADTLYNLPSIIVSDDVTGIPVNSISDGLLLAPVKKEH</sequence>
<evidence type="ECO:0000256" key="2">
    <source>
        <dbReference type="SAM" id="SignalP"/>
    </source>
</evidence>
<evidence type="ECO:0000313" key="5">
    <source>
        <dbReference type="Proteomes" id="UP000271587"/>
    </source>
</evidence>
<dbReference type="GO" id="GO:0043190">
    <property type="term" value="C:ATP-binding cassette (ABC) transporter complex"/>
    <property type="evidence" value="ECO:0007669"/>
    <property type="project" value="InterPro"/>
</dbReference>
<evidence type="ECO:0000259" key="3">
    <source>
        <dbReference type="Pfam" id="PF00496"/>
    </source>
</evidence>
<dbReference type="Proteomes" id="UP000271587">
    <property type="component" value="Chromosome"/>
</dbReference>
<keyword evidence="1 2" id="KW-0732">Signal</keyword>
<reference evidence="4 5" key="1">
    <citation type="submission" date="2018-11" db="EMBL/GenBank/DDBJ databases">
        <authorList>
            <person name="Kleinhagauer T."/>
            <person name="Glaeser S.P."/>
            <person name="Spergser J."/>
            <person name="Ruckert C."/>
            <person name="Kaempfer P."/>
            <person name="Busse H.-J."/>
        </authorList>
    </citation>
    <scope>NUCLEOTIDE SEQUENCE [LARGE SCALE GENOMIC DNA]</scope>
    <source>
        <strain evidence="4 5">W8</strain>
    </source>
</reference>
<feature type="chain" id="PRO_5039509030" evidence="2">
    <location>
        <begin position="22"/>
        <end position="504"/>
    </location>
</feature>
<dbReference type="Gene3D" id="3.10.105.10">
    <property type="entry name" value="Dipeptide-binding Protein, Domain 3"/>
    <property type="match status" value="1"/>
</dbReference>
<dbReference type="PROSITE" id="PS51257">
    <property type="entry name" value="PROKAR_LIPOPROTEIN"/>
    <property type="match status" value="1"/>
</dbReference>
<protein>
    <submittedName>
        <fullName evidence="4">Heme-binding protein A</fullName>
    </submittedName>
</protein>
<dbReference type="AlphaFoldDB" id="A0A3G6J1N0"/>
<dbReference type="PANTHER" id="PTHR30290">
    <property type="entry name" value="PERIPLASMIC BINDING COMPONENT OF ABC TRANSPORTER"/>
    <property type="match status" value="1"/>
</dbReference>
<dbReference type="Pfam" id="PF00496">
    <property type="entry name" value="SBP_bac_5"/>
    <property type="match status" value="1"/>
</dbReference>
<proteinExistence type="predicted"/>
<dbReference type="CDD" id="cd08494">
    <property type="entry name" value="PBP2_NikA_DppA_OppA_like_6"/>
    <property type="match status" value="1"/>
</dbReference>
<feature type="domain" description="Solute-binding protein family 5" evidence="3">
    <location>
        <begin position="82"/>
        <end position="411"/>
    </location>
</feature>
<dbReference type="GO" id="GO:1904680">
    <property type="term" value="F:peptide transmembrane transporter activity"/>
    <property type="evidence" value="ECO:0007669"/>
    <property type="project" value="TreeGrafter"/>
</dbReference>
<dbReference type="RefSeq" id="WP_123934855.1">
    <property type="nucleotide sequence ID" value="NZ_CP033897.1"/>
</dbReference>
<keyword evidence="5" id="KW-1185">Reference proteome</keyword>
<accession>A0A3G6J1N0</accession>